<name>A0A0E9W662_ANGAN</name>
<proteinExistence type="predicted"/>
<protein>
    <submittedName>
        <fullName evidence="1">Uncharacterized protein</fullName>
    </submittedName>
</protein>
<sequence>MPFLLFSWRGLHCNCLVCTKCWN</sequence>
<dbReference type="AlphaFoldDB" id="A0A0E9W662"/>
<accession>A0A0E9W662</accession>
<evidence type="ECO:0000313" key="1">
    <source>
        <dbReference type="EMBL" id="JAH85786.1"/>
    </source>
</evidence>
<reference evidence="1" key="2">
    <citation type="journal article" date="2015" name="Fish Shellfish Immunol.">
        <title>Early steps in the European eel (Anguilla anguilla)-Vibrio vulnificus interaction in the gills: Role of the RtxA13 toxin.</title>
        <authorList>
            <person name="Callol A."/>
            <person name="Pajuelo D."/>
            <person name="Ebbesson L."/>
            <person name="Teles M."/>
            <person name="MacKenzie S."/>
            <person name="Amaro C."/>
        </authorList>
    </citation>
    <scope>NUCLEOTIDE SEQUENCE</scope>
</reference>
<organism evidence="1">
    <name type="scientific">Anguilla anguilla</name>
    <name type="common">European freshwater eel</name>
    <name type="synonym">Muraena anguilla</name>
    <dbReference type="NCBI Taxonomy" id="7936"/>
    <lineage>
        <taxon>Eukaryota</taxon>
        <taxon>Metazoa</taxon>
        <taxon>Chordata</taxon>
        <taxon>Craniata</taxon>
        <taxon>Vertebrata</taxon>
        <taxon>Euteleostomi</taxon>
        <taxon>Actinopterygii</taxon>
        <taxon>Neopterygii</taxon>
        <taxon>Teleostei</taxon>
        <taxon>Anguilliformes</taxon>
        <taxon>Anguillidae</taxon>
        <taxon>Anguilla</taxon>
    </lineage>
</organism>
<dbReference type="EMBL" id="GBXM01022791">
    <property type="protein sequence ID" value="JAH85786.1"/>
    <property type="molecule type" value="Transcribed_RNA"/>
</dbReference>
<reference evidence="1" key="1">
    <citation type="submission" date="2014-11" db="EMBL/GenBank/DDBJ databases">
        <authorList>
            <person name="Amaro Gonzalez C."/>
        </authorList>
    </citation>
    <scope>NUCLEOTIDE SEQUENCE</scope>
</reference>